<dbReference type="PRINTS" id="PR00081">
    <property type="entry name" value="GDHRDH"/>
</dbReference>
<evidence type="ECO:0000313" key="1">
    <source>
        <dbReference type="EMBL" id="SNB76540.1"/>
    </source>
</evidence>
<dbReference type="PANTHER" id="PTHR43431">
    <property type="entry name" value="OXIDOREDUCTASE, SHORT CHAIN DEHYDROGENASE/REDUCTASE FAMILY (AFU_ORTHOLOGUE AFUA_5G14000)"/>
    <property type="match status" value="1"/>
</dbReference>
<dbReference type="AlphaFoldDB" id="A0A212RV73"/>
<dbReference type="Proteomes" id="UP000197065">
    <property type="component" value="Unassembled WGS sequence"/>
</dbReference>
<evidence type="ECO:0000313" key="2">
    <source>
        <dbReference type="Proteomes" id="UP000197065"/>
    </source>
</evidence>
<protein>
    <submittedName>
        <fullName evidence="1">NADP-dependent 3-hydroxy acid dehydrogenase YdfG</fullName>
    </submittedName>
</protein>
<dbReference type="InterPro" id="IPR002347">
    <property type="entry name" value="SDR_fam"/>
</dbReference>
<dbReference type="OrthoDB" id="5513072at2"/>
<dbReference type="InterPro" id="IPR036291">
    <property type="entry name" value="NAD(P)-bd_dom_sf"/>
</dbReference>
<dbReference type="PANTHER" id="PTHR43431:SF7">
    <property type="entry name" value="OXIDOREDUCTASE, SHORT CHAIN DEHYDROGENASE_REDUCTASE FAMILY (AFU_ORTHOLOGUE AFUA_5G14000)"/>
    <property type="match status" value="1"/>
</dbReference>
<dbReference type="RefSeq" id="WP_088562620.1">
    <property type="nucleotide sequence ID" value="NZ_FYEH01000015.1"/>
</dbReference>
<reference evidence="1 2" key="1">
    <citation type="submission" date="2017-06" db="EMBL/GenBank/DDBJ databases">
        <authorList>
            <person name="Kim H.J."/>
            <person name="Triplett B.A."/>
        </authorList>
    </citation>
    <scope>NUCLEOTIDE SEQUENCE [LARGE SCALE GENOMIC DNA]</scope>
    <source>
        <strain evidence="1 2">B29T1</strain>
    </source>
</reference>
<name>A0A212RV73_9PROT</name>
<organism evidence="1 2">
    <name type="scientific">Arboricoccus pini</name>
    <dbReference type="NCBI Taxonomy" id="1963835"/>
    <lineage>
        <taxon>Bacteria</taxon>
        <taxon>Pseudomonadati</taxon>
        <taxon>Pseudomonadota</taxon>
        <taxon>Alphaproteobacteria</taxon>
        <taxon>Geminicoccales</taxon>
        <taxon>Geminicoccaceae</taxon>
        <taxon>Arboricoccus</taxon>
    </lineage>
</organism>
<proteinExistence type="predicted"/>
<dbReference type="Gene3D" id="3.40.50.720">
    <property type="entry name" value="NAD(P)-binding Rossmann-like Domain"/>
    <property type="match status" value="1"/>
</dbReference>
<dbReference type="SUPFAM" id="SSF51735">
    <property type="entry name" value="NAD(P)-binding Rossmann-fold domains"/>
    <property type="match status" value="1"/>
</dbReference>
<accession>A0A212RV73</accession>
<sequence length="237" mass="24366">MTLRQQQAPCKVALIVGAGPGISGALARRLAASGAKVAICARDGQRVAALADATGAAAFTADATDAGAVARLFVEVEERFGSPDFVLYNPSARAGGPLTELEPEAVATALAIGAFGGFLVAQQAARRMIPQGGGAIFFTGATASLKAYAGSAGFAMGKFALRALAQSAARELGPKGIHVAHFIIDGGVRSAKRPDPADAPDSTLDPDAIATVYLDTLAQHRSAWAHEIDLRPWVERF</sequence>
<dbReference type="Pfam" id="PF00106">
    <property type="entry name" value="adh_short"/>
    <property type="match status" value="1"/>
</dbReference>
<keyword evidence="2" id="KW-1185">Reference proteome</keyword>
<dbReference type="EMBL" id="FYEH01000015">
    <property type="protein sequence ID" value="SNB76540.1"/>
    <property type="molecule type" value="Genomic_DNA"/>
</dbReference>
<gene>
    <name evidence="1" type="ORF">SAMN07250955_11534</name>
</gene>